<name>A0A6G1FDA9_9ORYZ</name>
<gene>
    <name evidence="2" type="ORF">E2562_028780</name>
</gene>
<evidence type="ECO:0000256" key="1">
    <source>
        <dbReference type="SAM" id="MobiDB-lite"/>
    </source>
</evidence>
<dbReference type="Proteomes" id="UP000479710">
    <property type="component" value="Unassembled WGS sequence"/>
</dbReference>
<evidence type="ECO:0000313" key="2">
    <source>
        <dbReference type="EMBL" id="KAF0934795.1"/>
    </source>
</evidence>
<proteinExistence type="predicted"/>
<protein>
    <submittedName>
        <fullName evidence="2">Uncharacterized protein</fullName>
    </submittedName>
</protein>
<accession>A0A6G1FDA9</accession>
<feature type="compositionally biased region" description="Basic and acidic residues" evidence="1">
    <location>
        <begin position="9"/>
        <end position="29"/>
    </location>
</feature>
<sequence length="82" mass="9175">MELGARRGRHDDARMNRTHDAIVSNRPDDPRFVAEPRRLSFCRLRPLGVLPPSCRKCHPRLAGCCPRSRATASTVPRAKPGC</sequence>
<organism evidence="2 3">
    <name type="scientific">Oryza meyeriana var. granulata</name>
    <dbReference type="NCBI Taxonomy" id="110450"/>
    <lineage>
        <taxon>Eukaryota</taxon>
        <taxon>Viridiplantae</taxon>
        <taxon>Streptophyta</taxon>
        <taxon>Embryophyta</taxon>
        <taxon>Tracheophyta</taxon>
        <taxon>Spermatophyta</taxon>
        <taxon>Magnoliopsida</taxon>
        <taxon>Liliopsida</taxon>
        <taxon>Poales</taxon>
        <taxon>Poaceae</taxon>
        <taxon>BOP clade</taxon>
        <taxon>Oryzoideae</taxon>
        <taxon>Oryzeae</taxon>
        <taxon>Oryzinae</taxon>
        <taxon>Oryza</taxon>
        <taxon>Oryza meyeriana</taxon>
    </lineage>
</organism>
<evidence type="ECO:0000313" key="3">
    <source>
        <dbReference type="Proteomes" id="UP000479710"/>
    </source>
</evidence>
<comment type="caution">
    <text evidence="2">The sequence shown here is derived from an EMBL/GenBank/DDBJ whole genome shotgun (WGS) entry which is preliminary data.</text>
</comment>
<keyword evidence="3" id="KW-1185">Reference proteome</keyword>
<dbReference type="AlphaFoldDB" id="A0A6G1FDA9"/>
<reference evidence="2 3" key="1">
    <citation type="submission" date="2019-11" db="EMBL/GenBank/DDBJ databases">
        <title>Whole genome sequence of Oryza granulata.</title>
        <authorList>
            <person name="Li W."/>
        </authorList>
    </citation>
    <scope>NUCLEOTIDE SEQUENCE [LARGE SCALE GENOMIC DNA]</scope>
    <source>
        <strain evidence="3">cv. Menghai</strain>
        <tissue evidence="2">Leaf</tissue>
    </source>
</reference>
<feature type="region of interest" description="Disordered" evidence="1">
    <location>
        <begin position="1"/>
        <end position="29"/>
    </location>
</feature>
<dbReference type="EMBL" id="SPHZ02000001">
    <property type="protein sequence ID" value="KAF0934795.1"/>
    <property type="molecule type" value="Genomic_DNA"/>
</dbReference>